<feature type="region of interest" description="Disordered" evidence="1">
    <location>
        <begin position="35"/>
        <end position="61"/>
    </location>
</feature>
<proteinExistence type="predicted"/>
<reference evidence="2" key="2">
    <citation type="submission" date="2020-11" db="EMBL/GenBank/DDBJ databases">
        <authorList>
            <person name="McCartney M.A."/>
            <person name="Auch B."/>
            <person name="Kono T."/>
            <person name="Mallez S."/>
            <person name="Becker A."/>
            <person name="Gohl D.M."/>
            <person name="Silverstein K.A.T."/>
            <person name="Koren S."/>
            <person name="Bechman K.B."/>
            <person name="Herman A."/>
            <person name="Abrahante J.E."/>
            <person name="Garbe J."/>
        </authorList>
    </citation>
    <scope>NUCLEOTIDE SEQUENCE</scope>
    <source>
        <strain evidence="2">Duluth1</strain>
        <tissue evidence="2">Whole animal</tissue>
    </source>
</reference>
<evidence type="ECO:0000313" key="3">
    <source>
        <dbReference type="Proteomes" id="UP000828390"/>
    </source>
</evidence>
<keyword evidence="3" id="KW-1185">Reference proteome</keyword>
<sequence length="61" mass="7043">MAEQQDPEVPEHYLSEEDMTFVSLLFNYILSLEAEEREEEQQRQGEVDIPASGRSSSWPSP</sequence>
<accession>A0A9D4R5R7</accession>
<dbReference type="EMBL" id="JAIWYP010000003">
    <property type="protein sequence ID" value="KAH3855974.1"/>
    <property type="molecule type" value="Genomic_DNA"/>
</dbReference>
<name>A0A9D4R5R7_DREPO</name>
<reference evidence="2" key="1">
    <citation type="journal article" date="2019" name="bioRxiv">
        <title>The Genome of the Zebra Mussel, Dreissena polymorpha: A Resource for Invasive Species Research.</title>
        <authorList>
            <person name="McCartney M.A."/>
            <person name="Auch B."/>
            <person name="Kono T."/>
            <person name="Mallez S."/>
            <person name="Zhang Y."/>
            <person name="Obille A."/>
            <person name="Becker A."/>
            <person name="Abrahante J.E."/>
            <person name="Garbe J."/>
            <person name="Badalamenti J.P."/>
            <person name="Herman A."/>
            <person name="Mangelson H."/>
            <person name="Liachko I."/>
            <person name="Sullivan S."/>
            <person name="Sone E.D."/>
            <person name="Koren S."/>
            <person name="Silverstein K.A.T."/>
            <person name="Beckman K.B."/>
            <person name="Gohl D.M."/>
        </authorList>
    </citation>
    <scope>NUCLEOTIDE SEQUENCE</scope>
    <source>
        <strain evidence="2">Duluth1</strain>
        <tissue evidence="2">Whole animal</tissue>
    </source>
</reference>
<dbReference type="Proteomes" id="UP000828390">
    <property type="component" value="Unassembled WGS sequence"/>
</dbReference>
<comment type="caution">
    <text evidence="2">The sequence shown here is derived from an EMBL/GenBank/DDBJ whole genome shotgun (WGS) entry which is preliminary data.</text>
</comment>
<organism evidence="2 3">
    <name type="scientific">Dreissena polymorpha</name>
    <name type="common">Zebra mussel</name>
    <name type="synonym">Mytilus polymorpha</name>
    <dbReference type="NCBI Taxonomy" id="45954"/>
    <lineage>
        <taxon>Eukaryota</taxon>
        <taxon>Metazoa</taxon>
        <taxon>Spiralia</taxon>
        <taxon>Lophotrochozoa</taxon>
        <taxon>Mollusca</taxon>
        <taxon>Bivalvia</taxon>
        <taxon>Autobranchia</taxon>
        <taxon>Heteroconchia</taxon>
        <taxon>Euheterodonta</taxon>
        <taxon>Imparidentia</taxon>
        <taxon>Neoheterodontei</taxon>
        <taxon>Myida</taxon>
        <taxon>Dreissenoidea</taxon>
        <taxon>Dreissenidae</taxon>
        <taxon>Dreissena</taxon>
    </lineage>
</organism>
<gene>
    <name evidence="2" type="ORF">DPMN_098552</name>
</gene>
<evidence type="ECO:0000256" key="1">
    <source>
        <dbReference type="SAM" id="MobiDB-lite"/>
    </source>
</evidence>
<dbReference type="AlphaFoldDB" id="A0A9D4R5R7"/>
<protein>
    <submittedName>
        <fullName evidence="2">Uncharacterized protein</fullName>
    </submittedName>
</protein>
<evidence type="ECO:0000313" key="2">
    <source>
        <dbReference type="EMBL" id="KAH3855974.1"/>
    </source>
</evidence>